<name>A0ACC2B319_DIPCM</name>
<dbReference type="Proteomes" id="UP001162992">
    <property type="component" value="Chromosome 18"/>
</dbReference>
<protein>
    <submittedName>
        <fullName evidence="1">Uncharacterized protein</fullName>
    </submittedName>
</protein>
<gene>
    <name evidence="1" type="ORF">O6H91_18G061400</name>
</gene>
<reference evidence="2" key="1">
    <citation type="journal article" date="2024" name="Proc. Natl. Acad. Sci. U.S.A.">
        <title>Extraordinary preservation of gene collinearity over three hundred million years revealed in homosporous lycophytes.</title>
        <authorList>
            <person name="Li C."/>
            <person name="Wickell D."/>
            <person name="Kuo L.Y."/>
            <person name="Chen X."/>
            <person name="Nie B."/>
            <person name="Liao X."/>
            <person name="Peng D."/>
            <person name="Ji J."/>
            <person name="Jenkins J."/>
            <person name="Williams M."/>
            <person name="Shu S."/>
            <person name="Plott C."/>
            <person name="Barry K."/>
            <person name="Rajasekar S."/>
            <person name="Grimwood J."/>
            <person name="Han X."/>
            <person name="Sun S."/>
            <person name="Hou Z."/>
            <person name="He W."/>
            <person name="Dai G."/>
            <person name="Sun C."/>
            <person name="Schmutz J."/>
            <person name="Leebens-Mack J.H."/>
            <person name="Li F.W."/>
            <person name="Wang L."/>
        </authorList>
    </citation>
    <scope>NUCLEOTIDE SEQUENCE [LARGE SCALE GENOMIC DNA]</scope>
    <source>
        <strain evidence="2">cv. PW_Plant_1</strain>
    </source>
</reference>
<evidence type="ECO:0000313" key="1">
    <source>
        <dbReference type="EMBL" id="KAJ7523749.1"/>
    </source>
</evidence>
<keyword evidence="2" id="KW-1185">Reference proteome</keyword>
<dbReference type="EMBL" id="CM055109">
    <property type="protein sequence ID" value="KAJ7523749.1"/>
    <property type="molecule type" value="Genomic_DNA"/>
</dbReference>
<organism evidence="1 2">
    <name type="scientific">Diphasiastrum complanatum</name>
    <name type="common">Issler's clubmoss</name>
    <name type="synonym">Lycopodium complanatum</name>
    <dbReference type="NCBI Taxonomy" id="34168"/>
    <lineage>
        <taxon>Eukaryota</taxon>
        <taxon>Viridiplantae</taxon>
        <taxon>Streptophyta</taxon>
        <taxon>Embryophyta</taxon>
        <taxon>Tracheophyta</taxon>
        <taxon>Lycopodiopsida</taxon>
        <taxon>Lycopodiales</taxon>
        <taxon>Lycopodiaceae</taxon>
        <taxon>Lycopodioideae</taxon>
        <taxon>Diphasiastrum</taxon>
    </lineage>
</organism>
<proteinExistence type="predicted"/>
<accession>A0ACC2B319</accession>
<evidence type="ECO:0000313" key="2">
    <source>
        <dbReference type="Proteomes" id="UP001162992"/>
    </source>
</evidence>
<sequence>MVFGVAAASRSIAAAAAAAASPSSMGMNAGGIDRAESNECGVKVLDMSAYYSGDPHKLKDFVTQLHVQCRTTGFFYLQNHSVPQHLCDDMLQLARKFFTSSLDTKMSIDYTQSAQFRGYMRLGWENTAGLSDYREQLDFGPEEEEEADMINGRLNHLVYPLYRRLRGPNQWLSNETIPHFRPIVENFMLKMSTFSMEVMKCIALSLGLSKDYFDSSFGHRPHYQMKVARYPPVPEPEMGGNGSLYGVGPHTDSGYLSFLLQDDVGGLQALSKDGNWIDVLPRRGTFVVNLGEMLQLATNGLYLATMHRVVNCQGQKSRYSVPFFFNPRLDAKVEHIPITEFSNAGSKDAYPNAPVSNFPVRGNENCGARNKIFPIFGDNAFKSFARSHPQLVKMHHPDLREADGTIVFRESAGDNGYVLYFPS</sequence>
<comment type="caution">
    <text evidence="1">The sequence shown here is derived from an EMBL/GenBank/DDBJ whole genome shotgun (WGS) entry which is preliminary data.</text>
</comment>